<dbReference type="RefSeq" id="WP_377918521.1">
    <property type="nucleotide sequence ID" value="NZ_JBHRZT010000072.1"/>
</dbReference>
<dbReference type="Proteomes" id="UP001595752">
    <property type="component" value="Unassembled WGS sequence"/>
</dbReference>
<organism evidence="1 2">
    <name type="scientific">Bacillus songklensis</name>
    <dbReference type="NCBI Taxonomy" id="1069116"/>
    <lineage>
        <taxon>Bacteria</taxon>
        <taxon>Bacillati</taxon>
        <taxon>Bacillota</taxon>
        <taxon>Bacilli</taxon>
        <taxon>Bacillales</taxon>
        <taxon>Bacillaceae</taxon>
        <taxon>Bacillus</taxon>
    </lineage>
</organism>
<evidence type="ECO:0000313" key="2">
    <source>
        <dbReference type="Proteomes" id="UP001595752"/>
    </source>
</evidence>
<dbReference type="EMBL" id="JBHRZT010000072">
    <property type="protein sequence ID" value="MFC3886153.1"/>
    <property type="molecule type" value="Genomic_DNA"/>
</dbReference>
<proteinExistence type="predicted"/>
<comment type="caution">
    <text evidence="1">The sequence shown here is derived from an EMBL/GenBank/DDBJ whole genome shotgun (WGS) entry which is preliminary data.</text>
</comment>
<accession>A0ABV8B751</accession>
<gene>
    <name evidence="1" type="ORF">ACFOU2_22770</name>
</gene>
<evidence type="ECO:0000313" key="1">
    <source>
        <dbReference type="EMBL" id="MFC3886153.1"/>
    </source>
</evidence>
<keyword evidence="2" id="KW-1185">Reference proteome</keyword>
<name>A0ABV8B751_9BACI</name>
<reference evidence="2" key="1">
    <citation type="journal article" date="2019" name="Int. J. Syst. Evol. Microbiol.">
        <title>The Global Catalogue of Microorganisms (GCM) 10K type strain sequencing project: providing services to taxonomists for standard genome sequencing and annotation.</title>
        <authorList>
            <consortium name="The Broad Institute Genomics Platform"/>
            <consortium name="The Broad Institute Genome Sequencing Center for Infectious Disease"/>
            <person name="Wu L."/>
            <person name="Ma J."/>
        </authorList>
    </citation>
    <scope>NUCLEOTIDE SEQUENCE [LARGE SCALE GENOMIC DNA]</scope>
    <source>
        <strain evidence="2">CCUG 61889</strain>
    </source>
</reference>
<sequence length="225" mass="25354">MKVPPKGMSPHCLRIPKIFDWVNRTTSIKLREKIQIRFESENHSDDCSFQDIKKVNCFLSDRHGHSVSPSHHDTIECSELTSPKDRTDIQTWTPKGNAVTLQRVDLLKQGFVTVQLLNQKEQVCLQRTLPFSEVETLLLYAPPGIDVDCELLETDCKAHIIPPPDKCSSTIEVVIIILLCQHIVAQADVKVEIMGITCKPRSESVENLLCPDPAPPESCFIFPNS</sequence>
<protein>
    <submittedName>
        <fullName evidence="1">Uncharacterized protein</fullName>
    </submittedName>
</protein>